<dbReference type="Proteomes" id="UP001321047">
    <property type="component" value="Unassembled WGS sequence"/>
</dbReference>
<dbReference type="AlphaFoldDB" id="A0AAP2Z9Q7"/>
<dbReference type="RefSeq" id="WP_342809494.1">
    <property type="nucleotide sequence ID" value="NZ_JAOPJZ010000014.1"/>
</dbReference>
<organism evidence="2 3">
    <name type="scientific">Natronosalvus hydrolyticus</name>
    <dbReference type="NCBI Taxonomy" id="2979988"/>
    <lineage>
        <taxon>Archaea</taxon>
        <taxon>Methanobacteriati</taxon>
        <taxon>Methanobacteriota</taxon>
        <taxon>Stenosarchaea group</taxon>
        <taxon>Halobacteria</taxon>
        <taxon>Halobacteriales</taxon>
        <taxon>Natrialbaceae</taxon>
        <taxon>Natronosalvus</taxon>
    </lineage>
</organism>
<name>A0AAP2Z9Q7_9EURY</name>
<reference evidence="2 3" key="1">
    <citation type="submission" date="2022-09" db="EMBL/GenBank/DDBJ databases">
        <title>Enrichment on poylsaccharides allowed isolation of novel metabolic and taxonomic groups of Haloarchaea.</title>
        <authorList>
            <person name="Sorokin D.Y."/>
            <person name="Elcheninov A.G."/>
            <person name="Khizhniak T.V."/>
            <person name="Kolganova T.V."/>
            <person name="Kublanov I.V."/>
        </authorList>
    </citation>
    <scope>NUCLEOTIDE SEQUENCE [LARGE SCALE GENOMIC DNA]</scope>
    <source>
        <strain evidence="2 3">AArc-curdl1</strain>
    </source>
</reference>
<keyword evidence="1" id="KW-0812">Transmembrane</keyword>
<feature type="transmembrane region" description="Helical" evidence="1">
    <location>
        <begin position="93"/>
        <end position="120"/>
    </location>
</feature>
<feature type="transmembrane region" description="Helical" evidence="1">
    <location>
        <begin position="35"/>
        <end position="53"/>
    </location>
</feature>
<evidence type="ECO:0000313" key="3">
    <source>
        <dbReference type="Proteomes" id="UP001321047"/>
    </source>
</evidence>
<sequence>MRYPHIRSSPLVLTLALASLGIAGAINTATVPRMALASTLVVCGVYGVATVARELSKPQLAHLSIGLWLVFIAIAGVHAVGLETLAGTLSTPFVAFTTIIWAVTWATLIGASAGTSFLAFREYGVGSYVAHPEDSVVDGEYEF</sequence>
<keyword evidence="3" id="KW-1185">Reference proteome</keyword>
<feature type="transmembrane region" description="Helical" evidence="1">
    <location>
        <begin position="60"/>
        <end position="81"/>
    </location>
</feature>
<keyword evidence="1" id="KW-0472">Membrane</keyword>
<evidence type="ECO:0000313" key="2">
    <source>
        <dbReference type="EMBL" id="MCU4753171.1"/>
    </source>
</evidence>
<protein>
    <submittedName>
        <fullName evidence="2">Uncharacterized protein</fullName>
    </submittedName>
</protein>
<comment type="caution">
    <text evidence="2">The sequence shown here is derived from an EMBL/GenBank/DDBJ whole genome shotgun (WGS) entry which is preliminary data.</text>
</comment>
<dbReference type="EMBL" id="JAOPJZ010000014">
    <property type="protein sequence ID" value="MCU4753171.1"/>
    <property type="molecule type" value="Genomic_DNA"/>
</dbReference>
<gene>
    <name evidence="2" type="ORF">OB919_14495</name>
</gene>
<keyword evidence="1" id="KW-1133">Transmembrane helix</keyword>
<evidence type="ECO:0000256" key="1">
    <source>
        <dbReference type="SAM" id="Phobius"/>
    </source>
</evidence>
<proteinExistence type="predicted"/>
<accession>A0AAP2Z9Q7</accession>